<evidence type="ECO:0000313" key="9">
    <source>
        <dbReference type="WBParaSite" id="HCON_00155640-00001"/>
    </source>
</evidence>
<dbReference type="OrthoDB" id="275876at2759"/>
<keyword evidence="5" id="KW-0687">Ribonucleoprotein</keyword>
<dbReference type="PANTHER" id="PTHR10746:SF6">
    <property type="entry name" value="LARGE RIBOSOMAL SUBUNIT PROTEIN UL4M"/>
    <property type="match status" value="1"/>
</dbReference>
<dbReference type="GO" id="GO:0006412">
    <property type="term" value="P:translation"/>
    <property type="evidence" value="ECO:0007669"/>
    <property type="project" value="InterPro"/>
</dbReference>
<dbReference type="SUPFAM" id="SSF52166">
    <property type="entry name" value="Ribosomal protein L4"/>
    <property type="match status" value="1"/>
</dbReference>
<dbReference type="Gene3D" id="3.40.1370.10">
    <property type="match status" value="1"/>
</dbReference>
<comment type="similarity">
    <text evidence="2">Belongs to the universal ribosomal protein uL4 family.</text>
</comment>
<dbReference type="GO" id="GO:0005743">
    <property type="term" value="C:mitochondrial inner membrane"/>
    <property type="evidence" value="ECO:0007669"/>
    <property type="project" value="UniProtKB-ARBA"/>
</dbReference>
<dbReference type="OMA" id="WIENTDA"/>
<dbReference type="AlphaFoldDB" id="A0A7I4YWY0"/>
<organism evidence="8 9">
    <name type="scientific">Haemonchus contortus</name>
    <name type="common">Barber pole worm</name>
    <dbReference type="NCBI Taxonomy" id="6289"/>
    <lineage>
        <taxon>Eukaryota</taxon>
        <taxon>Metazoa</taxon>
        <taxon>Ecdysozoa</taxon>
        <taxon>Nematoda</taxon>
        <taxon>Chromadorea</taxon>
        <taxon>Rhabditida</taxon>
        <taxon>Rhabditina</taxon>
        <taxon>Rhabditomorpha</taxon>
        <taxon>Strongyloidea</taxon>
        <taxon>Trichostrongylidae</taxon>
        <taxon>Haemonchus</taxon>
    </lineage>
</organism>
<dbReference type="WBParaSite" id="HCON_00155640-00001">
    <property type="protein sequence ID" value="HCON_00155640-00001"/>
    <property type="gene ID" value="HCON_00155640"/>
</dbReference>
<dbReference type="GO" id="GO:1990904">
    <property type="term" value="C:ribonucleoprotein complex"/>
    <property type="evidence" value="ECO:0007669"/>
    <property type="project" value="UniProtKB-KW"/>
</dbReference>
<evidence type="ECO:0000256" key="1">
    <source>
        <dbReference type="ARBA" id="ARBA00004173"/>
    </source>
</evidence>
<dbReference type="GO" id="GO:0005840">
    <property type="term" value="C:ribosome"/>
    <property type="evidence" value="ECO:0007669"/>
    <property type="project" value="UniProtKB-KW"/>
</dbReference>
<evidence type="ECO:0000256" key="2">
    <source>
        <dbReference type="ARBA" id="ARBA00010528"/>
    </source>
</evidence>
<evidence type="ECO:0000256" key="3">
    <source>
        <dbReference type="ARBA" id="ARBA00022980"/>
    </source>
</evidence>
<evidence type="ECO:0000256" key="5">
    <source>
        <dbReference type="ARBA" id="ARBA00023274"/>
    </source>
</evidence>
<name>A0A7I4YWY0_HAECO</name>
<evidence type="ECO:0000313" key="8">
    <source>
        <dbReference type="Proteomes" id="UP000025227"/>
    </source>
</evidence>
<dbReference type="Proteomes" id="UP000025227">
    <property type="component" value="Unplaced"/>
</dbReference>
<dbReference type="PANTHER" id="PTHR10746">
    <property type="entry name" value="50S RIBOSOMAL PROTEIN L4"/>
    <property type="match status" value="1"/>
</dbReference>
<evidence type="ECO:0000256" key="7">
    <source>
        <dbReference type="ARBA" id="ARBA00082711"/>
    </source>
</evidence>
<keyword evidence="4" id="KW-0496">Mitochondrion</keyword>
<proteinExistence type="inferred from homology"/>
<accession>A0A7I4YWY0</accession>
<dbReference type="FunFam" id="3.40.1370.10:FF:000005">
    <property type="entry name" value="39S ribosomal protein L4, mitochondrial"/>
    <property type="match status" value="1"/>
</dbReference>
<protein>
    <recommendedName>
        <fullName evidence="6">Large ribosomal subunit protein uL4m</fullName>
    </recommendedName>
    <alternativeName>
        <fullName evidence="7">39S ribosomal protein L4, mitochondrial</fullName>
    </alternativeName>
</protein>
<reference evidence="9" key="1">
    <citation type="submission" date="2020-12" db="UniProtKB">
        <authorList>
            <consortium name="WormBaseParasite"/>
        </authorList>
    </citation>
    <scope>IDENTIFICATION</scope>
    <source>
        <strain evidence="9">MHco3</strain>
    </source>
</reference>
<keyword evidence="8" id="KW-1185">Reference proteome</keyword>
<evidence type="ECO:0000256" key="6">
    <source>
        <dbReference type="ARBA" id="ARBA00040565"/>
    </source>
</evidence>
<comment type="subcellular location">
    <subcellularLocation>
        <location evidence="1">Mitochondrion</location>
    </subcellularLocation>
</comment>
<dbReference type="InterPro" id="IPR013005">
    <property type="entry name" value="Ribosomal_uL4-like"/>
</dbReference>
<dbReference type="GO" id="GO:0003735">
    <property type="term" value="F:structural constituent of ribosome"/>
    <property type="evidence" value="ECO:0007669"/>
    <property type="project" value="InterPro"/>
</dbReference>
<sequence>MLSRILPSFIRSSPIKCVSNLSVAAGSASTPSEESSPVTTTQRTLPWLPKSPFVEIPQAWVTSFDAIEERKLDLIDLHPDIFRVPPRLDLLHRNVNWQLVYRNVQLTKQLSRAEMPGGGHKPWPQKKMGRAQAGSIRAPPFIRAGFANGVRGPRTWFYILPDAVRLKGLCVALTLKHAQDGLQIVDRLDQLPSDADAQFLQDLADSRNWGYSVLFVNDTDEISGGLVTAIEALPSFRAMPVYGLNCYSLLKYDTVVFSRGAIDLLEERLLKHLHRAGTMNKKYRYMDYKERIWNEGENEDDPVQPPIV</sequence>
<dbReference type="InterPro" id="IPR002136">
    <property type="entry name" value="Ribosomal_uL4"/>
</dbReference>
<dbReference type="InterPro" id="IPR023574">
    <property type="entry name" value="Ribosomal_uL4_dom_sf"/>
</dbReference>
<keyword evidence="3" id="KW-0689">Ribosomal protein</keyword>
<evidence type="ECO:0000256" key="4">
    <source>
        <dbReference type="ARBA" id="ARBA00023128"/>
    </source>
</evidence>
<dbReference type="Pfam" id="PF00573">
    <property type="entry name" value="Ribosomal_L4"/>
    <property type="match status" value="1"/>
</dbReference>